<evidence type="ECO:0000256" key="9">
    <source>
        <dbReference type="ARBA" id="ARBA00022840"/>
    </source>
</evidence>
<dbReference type="PANTHER" id="PTHR47688">
    <property type="entry name" value="NLR FAMILY CARD DOMAIN-CONTAINING PROTEIN 4"/>
    <property type="match status" value="1"/>
</dbReference>
<keyword evidence="8" id="KW-0547">Nucleotide-binding</keyword>
<dbReference type="STRING" id="137246.A0A401RX31"/>
<dbReference type="Pfam" id="PF05729">
    <property type="entry name" value="NACHT"/>
    <property type="match status" value="1"/>
</dbReference>
<protein>
    <recommendedName>
        <fullName evidence="2">NLR family CARD domain-containing protein 4</fullName>
    </recommendedName>
    <alternativeName>
        <fullName evidence="12">Ice protease-activating factor</fullName>
    </alternativeName>
</protein>
<dbReference type="Gene3D" id="1.10.1900.50">
    <property type="match status" value="1"/>
</dbReference>
<evidence type="ECO:0000256" key="10">
    <source>
        <dbReference type="ARBA" id="ARBA00022859"/>
    </source>
</evidence>
<dbReference type="AlphaFoldDB" id="A0A401RX31"/>
<evidence type="ECO:0000256" key="2">
    <source>
        <dbReference type="ARBA" id="ARBA00015338"/>
    </source>
</evidence>
<organism evidence="15 16">
    <name type="scientific">Chiloscyllium punctatum</name>
    <name type="common">Brownbanded bambooshark</name>
    <name type="synonym">Hemiscyllium punctatum</name>
    <dbReference type="NCBI Taxonomy" id="137246"/>
    <lineage>
        <taxon>Eukaryota</taxon>
        <taxon>Metazoa</taxon>
        <taxon>Chordata</taxon>
        <taxon>Craniata</taxon>
        <taxon>Vertebrata</taxon>
        <taxon>Chondrichthyes</taxon>
        <taxon>Elasmobranchii</taxon>
        <taxon>Galeomorphii</taxon>
        <taxon>Galeoidea</taxon>
        <taxon>Orectolobiformes</taxon>
        <taxon>Hemiscylliidae</taxon>
        <taxon>Chiloscyllium</taxon>
    </lineage>
</organism>
<dbReference type="Pfam" id="PF22524">
    <property type="entry name" value="WHD_Nlrc4"/>
    <property type="match status" value="1"/>
</dbReference>
<feature type="domain" description="CARD" evidence="13">
    <location>
        <begin position="32"/>
        <end position="124"/>
    </location>
</feature>
<dbReference type="InterPro" id="IPR027417">
    <property type="entry name" value="P-loop_NTPase"/>
</dbReference>
<dbReference type="InterPro" id="IPR053882">
    <property type="entry name" value="Nlrc4-like_WHD"/>
</dbReference>
<dbReference type="PANTHER" id="PTHR47688:SF1">
    <property type="entry name" value="NLR FAMILY CARD DOMAIN-CONTAINING PROTEIN 4"/>
    <property type="match status" value="1"/>
</dbReference>
<dbReference type="GO" id="GO:0042742">
    <property type="term" value="P:defense response to bacterium"/>
    <property type="evidence" value="ECO:0007669"/>
    <property type="project" value="TreeGrafter"/>
</dbReference>
<evidence type="ECO:0000256" key="1">
    <source>
        <dbReference type="ARBA" id="ARBA00004514"/>
    </source>
</evidence>
<evidence type="ECO:0000259" key="13">
    <source>
        <dbReference type="PROSITE" id="PS50209"/>
    </source>
</evidence>
<keyword evidence="7" id="KW-0677">Repeat</keyword>
<name>A0A401RX31_CHIPU</name>
<reference evidence="15 16" key="1">
    <citation type="journal article" date="2018" name="Nat. Ecol. Evol.">
        <title>Shark genomes provide insights into elasmobranch evolution and the origin of vertebrates.</title>
        <authorList>
            <person name="Hara Y"/>
            <person name="Yamaguchi K"/>
            <person name="Onimaru K"/>
            <person name="Kadota M"/>
            <person name="Koyanagi M"/>
            <person name="Keeley SD"/>
            <person name="Tatsumi K"/>
            <person name="Tanaka K"/>
            <person name="Motone F"/>
            <person name="Kageyama Y"/>
            <person name="Nozu R"/>
            <person name="Adachi N"/>
            <person name="Nishimura O"/>
            <person name="Nakagawa R"/>
            <person name="Tanegashima C"/>
            <person name="Kiyatake I"/>
            <person name="Matsumoto R"/>
            <person name="Murakumo K"/>
            <person name="Nishida K"/>
            <person name="Terakita A"/>
            <person name="Kuratani S"/>
            <person name="Sato K"/>
            <person name="Hyodo S Kuraku.S."/>
        </authorList>
    </citation>
    <scope>NUCLEOTIDE SEQUENCE [LARGE SCALE GENOMIC DNA]</scope>
</reference>
<evidence type="ECO:0000259" key="14">
    <source>
        <dbReference type="PROSITE" id="PS50837"/>
    </source>
</evidence>
<dbReference type="InterPro" id="IPR007111">
    <property type="entry name" value="NACHT_NTPase"/>
</dbReference>
<dbReference type="SMART" id="SM00368">
    <property type="entry name" value="LRR_RI"/>
    <property type="match status" value="4"/>
</dbReference>
<keyword evidence="3" id="KW-0963">Cytoplasm</keyword>
<dbReference type="Gene3D" id="3.40.50.300">
    <property type="entry name" value="P-loop containing nucleotide triphosphate hydrolases"/>
    <property type="match status" value="1"/>
</dbReference>
<dbReference type="InterPro" id="IPR032675">
    <property type="entry name" value="LRR_dom_sf"/>
</dbReference>
<dbReference type="SUPFAM" id="SSF52047">
    <property type="entry name" value="RNI-like"/>
    <property type="match status" value="1"/>
</dbReference>
<dbReference type="EMBL" id="BEZZ01000016">
    <property type="protein sequence ID" value="GCC22692.1"/>
    <property type="molecule type" value="Genomic_DNA"/>
</dbReference>
<dbReference type="SUPFAM" id="SSF52540">
    <property type="entry name" value="P-loop containing nucleoside triphosphate hydrolases"/>
    <property type="match status" value="1"/>
</dbReference>
<evidence type="ECO:0000256" key="12">
    <source>
        <dbReference type="ARBA" id="ARBA00030378"/>
    </source>
</evidence>
<dbReference type="Proteomes" id="UP000287033">
    <property type="component" value="Unassembled WGS sequence"/>
</dbReference>
<keyword evidence="4" id="KW-0399">Innate immunity</keyword>
<evidence type="ECO:0000256" key="6">
    <source>
        <dbReference type="ARBA" id="ARBA00022703"/>
    </source>
</evidence>
<keyword evidence="11" id="KW-0395">Inflammatory response</keyword>
<proteinExistence type="predicted"/>
<comment type="subcellular location">
    <subcellularLocation>
        <location evidence="1">Cytoplasm</location>
        <location evidence="1">Cytosol</location>
    </subcellularLocation>
</comment>
<keyword evidence="16" id="KW-1185">Reference proteome</keyword>
<dbReference type="CDD" id="cd01671">
    <property type="entry name" value="CARD"/>
    <property type="match status" value="1"/>
</dbReference>
<dbReference type="GO" id="GO:0042981">
    <property type="term" value="P:regulation of apoptotic process"/>
    <property type="evidence" value="ECO:0007669"/>
    <property type="project" value="InterPro"/>
</dbReference>
<keyword evidence="10" id="KW-0391">Immunity</keyword>
<dbReference type="Pfam" id="PF17889">
    <property type="entry name" value="NLRC4_HD"/>
    <property type="match status" value="1"/>
</dbReference>
<accession>A0A401RX31</accession>
<evidence type="ECO:0000256" key="5">
    <source>
        <dbReference type="ARBA" id="ARBA00022614"/>
    </source>
</evidence>
<dbReference type="OMA" id="TLHINSH"/>
<dbReference type="OrthoDB" id="120976at2759"/>
<dbReference type="InterPro" id="IPR011029">
    <property type="entry name" value="DEATH-like_dom_sf"/>
</dbReference>
<dbReference type="Gene3D" id="1.10.533.10">
    <property type="entry name" value="Death Domain, Fas"/>
    <property type="match status" value="1"/>
</dbReference>
<keyword evidence="9" id="KW-0067">ATP-binding</keyword>
<dbReference type="PROSITE" id="PS50837">
    <property type="entry name" value="NACHT"/>
    <property type="match status" value="1"/>
</dbReference>
<evidence type="ECO:0000313" key="15">
    <source>
        <dbReference type="EMBL" id="GCC22692.1"/>
    </source>
</evidence>
<dbReference type="GO" id="GO:0006915">
    <property type="term" value="P:apoptotic process"/>
    <property type="evidence" value="ECO:0007669"/>
    <property type="project" value="UniProtKB-KW"/>
</dbReference>
<evidence type="ECO:0000313" key="16">
    <source>
        <dbReference type="Proteomes" id="UP000287033"/>
    </source>
</evidence>
<dbReference type="InterPro" id="IPR040535">
    <property type="entry name" value="NLRC4_HD"/>
</dbReference>
<dbReference type="GO" id="GO:0006954">
    <property type="term" value="P:inflammatory response"/>
    <property type="evidence" value="ECO:0007669"/>
    <property type="project" value="UniProtKB-KW"/>
</dbReference>
<dbReference type="GO" id="GO:0016045">
    <property type="term" value="P:detection of bacterium"/>
    <property type="evidence" value="ECO:0007669"/>
    <property type="project" value="TreeGrafter"/>
</dbReference>
<gene>
    <name evidence="15" type="ORF">chiPu_0001080</name>
</gene>
<feature type="domain" description="NACHT" evidence="14">
    <location>
        <begin position="198"/>
        <end position="287"/>
    </location>
</feature>
<keyword evidence="6" id="KW-0053">Apoptosis</keyword>
<evidence type="ECO:0000256" key="8">
    <source>
        <dbReference type="ARBA" id="ARBA00022741"/>
    </source>
</evidence>
<dbReference type="GO" id="GO:0005524">
    <property type="term" value="F:ATP binding"/>
    <property type="evidence" value="ECO:0007669"/>
    <property type="project" value="UniProtKB-KW"/>
</dbReference>
<dbReference type="PROSITE" id="PS50209">
    <property type="entry name" value="CARD"/>
    <property type="match status" value="1"/>
</dbReference>
<dbReference type="FunFam" id="3.80.10.10:FF:000364">
    <property type="entry name" value="NLR family CARD domain containing 4"/>
    <property type="match status" value="1"/>
</dbReference>
<dbReference type="InterPro" id="IPR042220">
    <property type="entry name" value="NLRC4"/>
</dbReference>
<dbReference type="GO" id="GO:0005829">
    <property type="term" value="C:cytosol"/>
    <property type="evidence" value="ECO:0007669"/>
    <property type="project" value="UniProtKB-SubCell"/>
</dbReference>
<dbReference type="SUPFAM" id="SSF47986">
    <property type="entry name" value="DEATH domain"/>
    <property type="match status" value="1"/>
</dbReference>
<evidence type="ECO:0000256" key="4">
    <source>
        <dbReference type="ARBA" id="ARBA00022588"/>
    </source>
</evidence>
<dbReference type="Gene3D" id="3.80.10.10">
    <property type="entry name" value="Ribonuclease Inhibitor"/>
    <property type="match status" value="1"/>
</dbReference>
<keyword evidence="5" id="KW-0433">Leucine-rich repeat</keyword>
<dbReference type="Pfam" id="PF00619">
    <property type="entry name" value="CARD"/>
    <property type="match status" value="1"/>
</dbReference>
<dbReference type="InterPro" id="IPR001315">
    <property type="entry name" value="CARD"/>
</dbReference>
<evidence type="ECO:0000256" key="3">
    <source>
        <dbReference type="ARBA" id="ARBA00022490"/>
    </source>
</evidence>
<evidence type="ECO:0000256" key="7">
    <source>
        <dbReference type="ARBA" id="ARBA00022737"/>
    </source>
</evidence>
<sequence length="1092" mass="124509">MDASHVDVHHYDMIFKEFLQPVGNYRSEAGPLNLETMDFIRERRSELVQRMGRQVIDQMVDKLYSKGVLNIEEKDLILGTLLSQEKARVILGYIENKGTAACNLFLDYLKCYDQYLFEDLKWTNVQTYTEKDVEMIAEDLRRLYLSSAFQKFHPLGEEIDIIFDLETTFSDAVFWKKNTSNRIINQLQFQDLLGELKDLTVIEGEAGKGKTTVLKRIASLWASRKHSSLNGFKLVFFISLRSMQKGLYESICEQLLREPYGLDNATFMKIIETLERKVLFCLDGFDEFKPQDYPETARLFTKNAQYKHSVVLTTRTEALSQVRSYADLLVKIGDLSYSSAQMLIENVLEEYLANSFLIQLEQSSTMKEMMKTPLFVVIACAIQMGDDDFIPKTQTALFQTLHKLMIHKNQYKTRDLPEDYIIESIKHCGDLALDGIFKSKFDFTIEDLSSQKEERLLLAAGLLNKYGAQRLKPVYRFFHKSFQEYTAGRRLHELITSSSATEVSKGQIYLQKIRTISDITFKYQNLLLYTCGSSKDAAAEVIKHIVSVKDHGTLLQFLDDSEEGVNVETRMQSSEEVERLKLLNTNTLVERGLTFIYESRSESALAAEFETFLQDKTLHINSHFIPDYLFYLFEHLPICLRALSLIKLEFFGNSASSSVNEMKKTERENQLQNVTQALIPEPAIKLFYETPWNQSFNTLQITLRDFPGLKPREIKCIGKICCSASSLVLYISKSAGITGKLHKILSTCARNVQDLVIESTPLTEKDEQQIVKMTQLKTLHLTDLQTEQGNGGFIYGIHCLKNIEKLVLENVKMNDGDIKKIAESLKNFSNISVFHLSQLTGLGNGIEQLVTELSSGICSLHEIKLASCCLTGSAIRTLAQNLHKLEKLEVLDLSGNNLEEETIDAVTILVDQITVVLGLKVLMLPFGSNVNTCFEKLVNQLKSLTNMTKLGLQKWNLNDKDLLILTSLVTSGHLENLQCLDLAQNLVTTKGWIAFFEALRTNETGGLYKLTSLDFSSQVELYPEAFMVKEFVQWIVKLHFIHEVVLINWMFDENDLNMIKNAKAAQKREFQLRLSDTSKSFAGYGPSAGKWD</sequence>
<dbReference type="GO" id="GO:0045087">
    <property type="term" value="P:innate immune response"/>
    <property type="evidence" value="ECO:0007669"/>
    <property type="project" value="UniProtKB-KW"/>
</dbReference>
<comment type="caution">
    <text evidence="15">The sequence shown here is derived from an EMBL/GenBank/DDBJ whole genome shotgun (WGS) entry which is preliminary data.</text>
</comment>
<evidence type="ECO:0000256" key="11">
    <source>
        <dbReference type="ARBA" id="ARBA00023198"/>
    </source>
</evidence>